<dbReference type="EMBL" id="OV170222">
    <property type="protein sequence ID" value="CAH0720662.1"/>
    <property type="molecule type" value="Genomic_DNA"/>
</dbReference>
<dbReference type="Proteomes" id="UP000838878">
    <property type="component" value="Chromosome 2"/>
</dbReference>
<dbReference type="Pfam" id="PF10545">
    <property type="entry name" value="MADF_DNA_bdg"/>
    <property type="match status" value="1"/>
</dbReference>
<keyword evidence="3" id="KW-1185">Reference proteome</keyword>
<evidence type="ECO:0000259" key="1">
    <source>
        <dbReference type="PROSITE" id="PS51029"/>
    </source>
</evidence>
<proteinExistence type="predicted"/>
<dbReference type="AlphaFoldDB" id="A0A8J9UVX1"/>
<dbReference type="PANTHER" id="PTHR21505:SF12">
    <property type="entry name" value="MADF DOMAIN-CONTAINING PROTEIN-RELATED"/>
    <property type="match status" value="1"/>
</dbReference>
<dbReference type="SMART" id="SM00595">
    <property type="entry name" value="MADF"/>
    <property type="match status" value="1"/>
</dbReference>
<feature type="domain" description="MADF" evidence="1">
    <location>
        <begin position="10"/>
        <end position="102"/>
    </location>
</feature>
<evidence type="ECO:0000313" key="3">
    <source>
        <dbReference type="Proteomes" id="UP000838878"/>
    </source>
</evidence>
<evidence type="ECO:0000313" key="2">
    <source>
        <dbReference type="EMBL" id="CAH0720662.1"/>
    </source>
</evidence>
<reference evidence="2" key="1">
    <citation type="submission" date="2021-12" db="EMBL/GenBank/DDBJ databases">
        <authorList>
            <person name="Martin H S."/>
        </authorList>
    </citation>
    <scope>NUCLEOTIDE SEQUENCE</scope>
</reference>
<name>A0A8J9UVX1_9NEOP</name>
<feature type="non-terminal residue" evidence="2">
    <location>
        <position position="280"/>
    </location>
</feature>
<sequence length="280" mass="32012">MEWSKDKTLKLIELLQLNANLWNTSLCDTRRDKQKRKEELRGISEILGISISDATKKIQHLRTQYNRESARESRANSEGPNERYFSNWYAYEYLHFMKHSNKPYRVLQSEGTTDINDTLQSQTESSPNDCKLDNLSLPSKIPRTELVHSFKPEIVYPSNNLNRDEFSVFGEYIANELRSLKGEKNLLVAKKKIQDVIFEVKMGMISEPRVEQGATCTVYTPSTQTHSAIHNGKIYSTPVMSTIASIEPLSSTTHTPRTTGISEIIINGACHYSTFKVDEQ</sequence>
<gene>
    <name evidence="2" type="ORF">BINO364_LOCUS6869</name>
</gene>
<protein>
    <recommendedName>
        <fullName evidence="1">MADF domain-containing protein</fullName>
    </recommendedName>
</protein>
<dbReference type="InterPro" id="IPR006578">
    <property type="entry name" value="MADF-dom"/>
</dbReference>
<dbReference type="PROSITE" id="PS51029">
    <property type="entry name" value="MADF"/>
    <property type="match status" value="1"/>
</dbReference>
<organism evidence="2 3">
    <name type="scientific">Brenthis ino</name>
    <name type="common">lesser marbled fritillary</name>
    <dbReference type="NCBI Taxonomy" id="405034"/>
    <lineage>
        <taxon>Eukaryota</taxon>
        <taxon>Metazoa</taxon>
        <taxon>Ecdysozoa</taxon>
        <taxon>Arthropoda</taxon>
        <taxon>Hexapoda</taxon>
        <taxon>Insecta</taxon>
        <taxon>Pterygota</taxon>
        <taxon>Neoptera</taxon>
        <taxon>Endopterygota</taxon>
        <taxon>Lepidoptera</taxon>
        <taxon>Glossata</taxon>
        <taxon>Ditrysia</taxon>
        <taxon>Papilionoidea</taxon>
        <taxon>Nymphalidae</taxon>
        <taxon>Heliconiinae</taxon>
        <taxon>Argynnini</taxon>
        <taxon>Brenthis</taxon>
    </lineage>
</organism>
<dbReference type="OrthoDB" id="9909584at2759"/>
<accession>A0A8J9UVX1</accession>
<dbReference type="PANTHER" id="PTHR21505">
    <property type="entry name" value="MADF DOMAIN-CONTAINING PROTEIN-RELATED"/>
    <property type="match status" value="1"/>
</dbReference>